<proteinExistence type="predicted"/>
<sequence>MEKTADSNFESEELGSTTSSNSSSVHHAGRKDSPIFSPSPIQGHPDTTKNTKNLPPLPKSRAHHQV</sequence>
<evidence type="ECO:0000256" key="1">
    <source>
        <dbReference type="SAM" id="MobiDB-lite"/>
    </source>
</evidence>
<gene>
    <name evidence="2" type="ORF">ORAREDHAP_LOCUS47424</name>
</gene>
<dbReference type="Proteomes" id="UP000507245">
    <property type="component" value="Unassembled WGS sequence"/>
</dbReference>
<keyword evidence="3" id="KW-1185">Reference proteome</keyword>
<protein>
    <submittedName>
        <fullName evidence="2">Uncharacterized protein</fullName>
    </submittedName>
</protein>
<organism evidence="2 3">
    <name type="scientific">Prunus armeniaca</name>
    <name type="common">Apricot</name>
    <name type="synonym">Armeniaca vulgaris</name>
    <dbReference type="NCBI Taxonomy" id="36596"/>
    <lineage>
        <taxon>Eukaryota</taxon>
        <taxon>Viridiplantae</taxon>
        <taxon>Streptophyta</taxon>
        <taxon>Embryophyta</taxon>
        <taxon>Tracheophyta</taxon>
        <taxon>Spermatophyta</taxon>
        <taxon>Magnoliopsida</taxon>
        <taxon>eudicotyledons</taxon>
        <taxon>Gunneridae</taxon>
        <taxon>Pentapetalae</taxon>
        <taxon>rosids</taxon>
        <taxon>fabids</taxon>
        <taxon>Rosales</taxon>
        <taxon>Rosaceae</taxon>
        <taxon>Amygdaloideae</taxon>
        <taxon>Amygdaleae</taxon>
        <taxon>Prunus</taxon>
    </lineage>
</organism>
<evidence type="ECO:0000313" key="2">
    <source>
        <dbReference type="EMBL" id="CAB4319783.1"/>
    </source>
</evidence>
<name>A0A6J5Y5S8_PRUAR</name>
<evidence type="ECO:0000313" key="3">
    <source>
        <dbReference type="Proteomes" id="UP000507245"/>
    </source>
</evidence>
<dbReference type="AlphaFoldDB" id="A0A6J5Y5S8"/>
<reference evidence="3" key="1">
    <citation type="journal article" date="2020" name="Genome Biol.">
        <title>Gamete binning: chromosome-level and haplotype-resolved genome assembly enabled by high-throughput single-cell sequencing of gamete genomes.</title>
        <authorList>
            <person name="Campoy J.A."/>
            <person name="Sun H."/>
            <person name="Goel M."/>
            <person name="Jiao W.-B."/>
            <person name="Folz-Donahue K."/>
            <person name="Wang N."/>
            <person name="Rubio M."/>
            <person name="Liu C."/>
            <person name="Kukat C."/>
            <person name="Ruiz D."/>
            <person name="Huettel B."/>
            <person name="Schneeberger K."/>
        </authorList>
    </citation>
    <scope>NUCLEOTIDE SEQUENCE [LARGE SCALE GENOMIC DNA]</scope>
    <source>
        <strain evidence="3">cv. Rojo Pasion</strain>
    </source>
</reference>
<feature type="region of interest" description="Disordered" evidence="1">
    <location>
        <begin position="1"/>
        <end position="66"/>
    </location>
</feature>
<feature type="compositionally biased region" description="Low complexity" evidence="1">
    <location>
        <begin position="14"/>
        <end position="24"/>
    </location>
</feature>
<dbReference type="EMBL" id="CAEKKB010000008">
    <property type="protein sequence ID" value="CAB4319783.1"/>
    <property type="molecule type" value="Genomic_DNA"/>
</dbReference>
<accession>A0A6J5Y5S8</accession>